<dbReference type="RefSeq" id="WP_311780467.1">
    <property type="nucleotide sequence ID" value="NZ_JALRMR010000008.1"/>
</dbReference>
<dbReference type="InterPro" id="IPR018580">
    <property type="entry name" value="Uncharacterised_YfhO"/>
</dbReference>
<feature type="transmembrane region" description="Helical" evidence="1">
    <location>
        <begin position="301"/>
        <end position="320"/>
    </location>
</feature>
<gene>
    <name evidence="2" type="ORF">MX635_07775</name>
</gene>
<evidence type="ECO:0000256" key="1">
    <source>
        <dbReference type="SAM" id="Phobius"/>
    </source>
</evidence>
<keyword evidence="1" id="KW-1133">Transmembrane helix</keyword>
<keyword evidence="1" id="KW-0472">Membrane</keyword>
<feature type="transmembrane region" description="Helical" evidence="1">
    <location>
        <begin position="805"/>
        <end position="825"/>
    </location>
</feature>
<evidence type="ECO:0000313" key="3">
    <source>
        <dbReference type="Proteomes" id="UP001249945"/>
    </source>
</evidence>
<feature type="transmembrane region" description="Helical" evidence="1">
    <location>
        <begin position="423"/>
        <end position="440"/>
    </location>
</feature>
<sequence>MLMKKMQQLNKKQLVSFLMPLFILVPIFISKGIVPFGDANLLVSDLGTQYVPFFAQLKAIFFGEGSLLYSFSSGMGDSFLPLAAYYLMSPFNLIFLFVSQTYLSTAVTYVLFLKIACMSGSMYYYLRKTYHRNDFSQLFFAMIYALSGYVGIYMYNIMWMDALIFLPLLALGIQWLVDEGRTVFYCLILFSTIFTNYYLGYMTCIFALMYFIYWTVVRTNYQSWKEYISINKSNWLKFMGYSLIGAGLNGVILAPAVFGMLKTGKSVIDWHIFLPTPLFGLEIFTQLGIDHTNFQTRLEHLPSFFVGSFVLILAIAFFFLKKVSKKDKWGNFALIGFIFLSFWLQLFNTIWHMFQETAGFPYRNSYMLSFLLIKLAYETWLKRDEISASLIGKICFSLIVLLGIGYFYSNYFSTVGEKLDSRLFWISILFISINGCLIGWSKLSERKQILLFLIVAVEIGVNFEQMLRATPFESESRFRSDMIELTNLIDPINEKDSDLYRMDNSIQGIDNGYNSSFLYNYHSTPYYSSTLNDSLRKTLENLGLNSKNERRISSVGQTELLDYLFNVRYKISEEESGNAVIHRIHEAYPTSLGYVVPEEIKSVHFMTKSPFENQNKITANLTKNGEEIFKPVVVKKETNNEYRFTAENDGTAYLYLPNNKMETIEVYMNNRLIAPKVAIRNQALLNLGELKKGESANLVFKTKDEISIDSTNIQILDETVLNQVKDQLTKKRWMITDWKDNHIRATVDIKDNDNLLYMSIPYDKNWVVKVDGKKIKADRVLDDFMGISLSKGSHQIELSFIPKGFLFGSVISLMSLISLLSLELFKKREGIKN</sequence>
<dbReference type="AlphaFoldDB" id="A0AAW8RDI6"/>
<proteinExistence type="predicted"/>
<feature type="transmembrane region" description="Helical" evidence="1">
    <location>
        <begin position="54"/>
        <end position="71"/>
    </location>
</feature>
<feature type="transmembrane region" description="Helical" evidence="1">
    <location>
        <begin position="184"/>
        <end position="213"/>
    </location>
</feature>
<reference evidence="2" key="1">
    <citation type="submission" date="2022-04" db="EMBL/GenBank/DDBJ databases">
        <title>Draft genome sequences of lactic acid bacteria (LAB) strains involved in meat spoilage.</title>
        <authorList>
            <person name="Palevich N."/>
        </authorList>
    </citation>
    <scope>NUCLEOTIDE SEQUENCE</scope>
    <source>
        <strain evidence="2">9-14</strain>
    </source>
</reference>
<dbReference type="PANTHER" id="PTHR38454:SF1">
    <property type="entry name" value="INTEGRAL MEMBRANE PROTEIN"/>
    <property type="match status" value="1"/>
</dbReference>
<dbReference type="Proteomes" id="UP001249945">
    <property type="component" value="Unassembled WGS sequence"/>
</dbReference>
<accession>A0AAW8RDI6</accession>
<keyword evidence="1" id="KW-0812">Transmembrane</keyword>
<evidence type="ECO:0000313" key="2">
    <source>
        <dbReference type="EMBL" id="MDT1974283.1"/>
    </source>
</evidence>
<organism evidence="2 3">
    <name type="scientific">Carnobacterium divergens</name>
    <name type="common">Lactobacillus divergens</name>
    <dbReference type="NCBI Taxonomy" id="2748"/>
    <lineage>
        <taxon>Bacteria</taxon>
        <taxon>Bacillati</taxon>
        <taxon>Bacillota</taxon>
        <taxon>Bacilli</taxon>
        <taxon>Lactobacillales</taxon>
        <taxon>Carnobacteriaceae</taxon>
        <taxon>Carnobacterium</taxon>
    </lineage>
</organism>
<name>A0AAW8RDI6_CARDV</name>
<feature type="transmembrane region" description="Helical" evidence="1">
    <location>
        <begin position="83"/>
        <end position="103"/>
    </location>
</feature>
<dbReference type="Pfam" id="PF09586">
    <property type="entry name" value="YfhO"/>
    <property type="match status" value="1"/>
</dbReference>
<feature type="transmembrane region" description="Helical" evidence="1">
    <location>
        <begin position="109"/>
        <end position="126"/>
    </location>
</feature>
<feature type="transmembrane region" description="Helical" evidence="1">
    <location>
        <begin position="238"/>
        <end position="258"/>
    </location>
</feature>
<comment type="caution">
    <text evidence="2">The sequence shown here is derived from an EMBL/GenBank/DDBJ whole genome shotgun (WGS) entry which is preliminary data.</text>
</comment>
<feature type="transmembrane region" description="Helical" evidence="1">
    <location>
        <begin position="332"/>
        <end position="354"/>
    </location>
</feature>
<feature type="transmembrane region" description="Helical" evidence="1">
    <location>
        <begin position="389"/>
        <end position="408"/>
    </location>
</feature>
<dbReference type="PANTHER" id="PTHR38454">
    <property type="entry name" value="INTEGRAL MEMBRANE PROTEIN-RELATED"/>
    <property type="match status" value="1"/>
</dbReference>
<dbReference type="EMBL" id="JALRMR010000008">
    <property type="protein sequence ID" value="MDT1974283.1"/>
    <property type="molecule type" value="Genomic_DNA"/>
</dbReference>
<protein>
    <submittedName>
        <fullName evidence="2">YfhO family protein</fullName>
    </submittedName>
</protein>
<feature type="transmembrane region" description="Helical" evidence="1">
    <location>
        <begin position="138"/>
        <end position="156"/>
    </location>
</feature>